<feature type="compositionally biased region" description="Low complexity" evidence="1">
    <location>
        <begin position="85"/>
        <end position="97"/>
    </location>
</feature>
<feature type="compositionally biased region" description="Polar residues" evidence="1">
    <location>
        <begin position="1"/>
        <end position="23"/>
    </location>
</feature>
<dbReference type="GeneID" id="96900829"/>
<dbReference type="Proteomes" id="UP000001640">
    <property type="component" value="Chromosome 1"/>
</dbReference>
<evidence type="ECO:0000313" key="2">
    <source>
        <dbReference type="EMBL" id="CCC67350.1"/>
    </source>
</evidence>
<dbReference type="RefSeq" id="XP_003673731.1">
    <property type="nucleotide sequence ID" value="XM_003673683.1"/>
</dbReference>
<evidence type="ECO:0000256" key="1">
    <source>
        <dbReference type="SAM" id="MobiDB-lite"/>
    </source>
</evidence>
<gene>
    <name evidence="2" type="primary">NCAS0A07920</name>
    <name evidence="2" type="ordered locus">NCAS_0A07920</name>
</gene>
<reference evidence="2 3" key="1">
    <citation type="journal article" date="2011" name="Proc. Natl. Acad. Sci. U.S.A.">
        <title>Evolutionary erosion of yeast sex chromosomes by mating-type switching accidents.</title>
        <authorList>
            <person name="Gordon J.L."/>
            <person name="Armisen D."/>
            <person name="Proux-Wera E."/>
            <person name="Oheigeartaigh S.S."/>
            <person name="Byrne K.P."/>
            <person name="Wolfe K.H."/>
        </authorList>
    </citation>
    <scope>NUCLEOTIDE SEQUENCE [LARGE SCALE GENOMIC DNA]</scope>
    <source>
        <strain evidence="3">ATCC 76901 / BCRC 22586 / CBS 4309 / NBRC 1992 / NRRL Y-12630</strain>
    </source>
</reference>
<dbReference type="InParanoid" id="G0V7A2"/>
<protein>
    <submittedName>
        <fullName evidence="2">Uncharacterized protein</fullName>
    </submittedName>
</protein>
<keyword evidence="3" id="KW-1185">Reference proteome</keyword>
<evidence type="ECO:0000313" key="3">
    <source>
        <dbReference type="Proteomes" id="UP000001640"/>
    </source>
</evidence>
<feature type="region of interest" description="Disordered" evidence="1">
    <location>
        <begin position="66"/>
        <end position="133"/>
    </location>
</feature>
<dbReference type="KEGG" id="ncs:NCAS_0A07920"/>
<accession>G0V7A2</accession>
<feature type="compositionally biased region" description="Low complexity" evidence="1">
    <location>
        <begin position="121"/>
        <end position="133"/>
    </location>
</feature>
<organism evidence="2 3">
    <name type="scientific">Naumovozyma castellii</name>
    <name type="common">Yeast</name>
    <name type="synonym">Saccharomyces castellii</name>
    <dbReference type="NCBI Taxonomy" id="27288"/>
    <lineage>
        <taxon>Eukaryota</taxon>
        <taxon>Fungi</taxon>
        <taxon>Dikarya</taxon>
        <taxon>Ascomycota</taxon>
        <taxon>Saccharomycotina</taxon>
        <taxon>Saccharomycetes</taxon>
        <taxon>Saccharomycetales</taxon>
        <taxon>Saccharomycetaceae</taxon>
        <taxon>Naumovozyma</taxon>
    </lineage>
</organism>
<reference key="2">
    <citation type="submission" date="2011-08" db="EMBL/GenBank/DDBJ databases">
        <title>Genome sequence of Naumovozyma castellii.</title>
        <authorList>
            <person name="Gordon J.L."/>
            <person name="Armisen D."/>
            <person name="Proux-Wera E."/>
            <person name="OhEigeartaigh S.S."/>
            <person name="Byrne K.P."/>
            <person name="Wolfe K.H."/>
        </authorList>
    </citation>
    <scope>NUCLEOTIDE SEQUENCE</scope>
    <source>
        <strain>Type strain:CBS 4309</strain>
    </source>
</reference>
<name>G0V7A2_NAUCA</name>
<feature type="region of interest" description="Disordered" evidence="1">
    <location>
        <begin position="1"/>
        <end position="44"/>
    </location>
</feature>
<sequence>MTNMTSNNTPKDVQKNEAPQQLFSPVGHPEDGMMPPADPPSYEETIRGDEVFRVADRGEHRVLHSLLFGGGPGSHSTSTLHFELTPTPSNTSTTSNTYNHINGKKKGNQQFPGNRFLTYFSSNSSRSSPSSSD</sequence>
<dbReference type="HOGENOM" id="CLU_1907228_0_0_1"/>
<proteinExistence type="predicted"/>
<dbReference type="EMBL" id="HE576752">
    <property type="protein sequence ID" value="CCC67350.1"/>
    <property type="molecule type" value="Genomic_DNA"/>
</dbReference>
<dbReference type="AlphaFoldDB" id="G0V7A2"/>